<dbReference type="EMBL" id="JAXBLV010000037">
    <property type="protein sequence ID" value="MDY3558595.1"/>
    <property type="molecule type" value="Genomic_DNA"/>
</dbReference>
<evidence type="ECO:0000313" key="2">
    <source>
        <dbReference type="Proteomes" id="UP001272242"/>
    </source>
</evidence>
<comment type="caution">
    <text evidence="1">The sequence shown here is derived from an EMBL/GenBank/DDBJ whole genome shotgun (WGS) entry which is preliminary data.</text>
</comment>
<organism evidence="1 2">
    <name type="scientific">Gemmata algarum</name>
    <dbReference type="NCBI Taxonomy" id="2975278"/>
    <lineage>
        <taxon>Bacteria</taxon>
        <taxon>Pseudomonadati</taxon>
        <taxon>Planctomycetota</taxon>
        <taxon>Planctomycetia</taxon>
        <taxon>Gemmatales</taxon>
        <taxon>Gemmataceae</taxon>
        <taxon>Gemmata</taxon>
    </lineage>
</organism>
<dbReference type="Proteomes" id="UP001272242">
    <property type="component" value="Unassembled WGS sequence"/>
</dbReference>
<proteinExistence type="predicted"/>
<protein>
    <submittedName>
        <fullName evidence="1">Uncharacterized protein</fullName>
    </submittedName>
</protein>
<accession>A0ABU5ETQ9</accession>
<name>A0ABU5ETQ9_9BACT</name>
<dbReference type="RefSeq" id="WP_320685493.1">
    <property type="nucleotide sequence ID" value="NZ_JAXBLV010000037.1"/>
</dbReference>
<reference evidence="2" key="1">
    <citation type="journal article" date="2023" name="Mar. Drugs">
        <title>Gemmata algarum, a Novel Planctomycete Isolated from an Algal Mat, Displays Antimicrobial Activity.</title>
        <authorList>
            <person name="Kumar G."/>
            <person name="Kallscheuer N."/>
            <person name="Kashif M."/>
            <person name="Ahamad S."/>
            <person name="Jagadeeshwari U."/>
            <person name="Pannikurungottu S."/>
            <person name="Haufschild T."/>
            <person name="Kabuu M."/>
            <person name="Sasikala C."/>
            <person name="Jogler C."/>
            <person name="Ramana C."/>
        </authorList>
    </citation>
    <scope>NUCLEOTIDE SEQUENCE [LARGE SCALE GENOMIC DNA]</scope>
    <source>
        <strain evidence="2">JC673</strain>
    </source>
</reference>
<sequence length="474" mass="49064">MLRTAVSRFAQLLRNSARASNVRNARTSSGRKARLGLEQFEPREVLAAFTWTGAVSAVASDPDNWSNNESDYRAPTDGDDVYFGAMSSGSHDCEGLHSDIAGFNSLTLAAGYDGTVTIAADNFLNTGDFTLAGGAIAQPSELITPIEINGLFTWTGGVLNSNVYGGGVYINGGGTITPPQGGALTTGSTLVFGSSDGTEKTTAVDGQGTVLLAKTSDNAIFVNQNAKVVNQVRQVGSPQVWKCVDPAKGLLTLDVAGQWGYTGTGTIEDDLRVINQGGIFYLTGQATVELTGGNATTPSYAQTSGSWLFKPSLRIMAGCVLDVSASKGARISGGDVQIYGNAALGLNAQTATMKGTYEMTGGSIGFPSPLFVGTAFAWFTFKVDGDALWSGGDFATGIEGAVNMGQAHRWEVKGKLTVGANAKIVATNVGGGQQVNGTWDVIACDTTADATLPATNAGWTAVAIPNKKGFQAKK</sequence>
<evidence type="ECO:0000313" key="1">
    <source>
        <dbReference type="EMBL" id="MDY3558595.1"/>
    </source>
</evidence>
<keyword evidence="2" id="KW-1185">Reference proteome</keyword>
<gene>
    <name evidence="1" type="ORF">R5W23_005717</name>
</gene>